<proteinExistence type="predicted"/>
<dbReference type="EMBL" id="JAWJWF010000045">
    <property type="protein sequence ID" value="KAK6628075.1"/>
    <property type="molecule type" value="Genomic_DNA"/>
</dbReference>
<evidence type="ECO:0000313" key="1">
    <source>
        <dbReference type="EMBL" id="KAK6628075.1"/>
    </source>
</evidence>
<reference evidence="1 2" key="1">
    <citation type="submission" date="2023-09" db="EMBL/GenBank/DDBJ databases">
        <title>Genomes of two closely related lineages of the louse Polyplax serrata with different host specificities.</title>
        <authorList>
            <person name="Martinu J."/>
            <person name="Tarabai H."/>
            <person name="Stefka J."/>
            <person name="Hypsa V."/>
        </authorList>
    </citation>
    <scope>NUCLEOTIDE SEQUENCE [LARGE SCALE GENOMIC DNA]</scope>
    <source>
        <strain evidence="1">98ZLc_SE</strain>
    </source>
</reference>
<name>A0ABR1AVV0_POLSC</name>
<gene>
    <name evidence="1" type="ORF">RUM44_010557</name>
</gene>
<sequence>MCCRFEFDSAKVVQLSSSVLSYSKKKPFLKRRLTIELPQKTVLFTTGRRVAVARKRLNLLKPQKSLIPPKGHLKKAKTSRQGILQEIERQQKSSDAVVETSFFLSPLKRHRNNFNNFMNNYTSERCLEFDSYRESAPNYFQLVLVTLVALFEELKYRYFLVVLQKNCTQTTIKSSQHFYCLQLYLTSNVSTADFNMGYSMTGTLERGYKSSNSFQMTHFAVIRRRDYDK</sequence>
<accession>A0ABR1AVV0</accession>
<organism evidence="1 2">
    <name type="scientific">Polyplax serrata</name>
    <name type="common">Common mouse louse</name>
    <dbReference type="NCBI Taxonomy" id="468196"/>
    <lineage>
        <taxon>Eukaryota</taxon>
        <taxon>Metazoa</taxon>
        <taxon>Ecdysozoa</taxon>
        <taxon>Arthropoda</taxon>
        <taxon>Hexapoda</taxon>
        <taxon>Insecta</taxon>
        <taxon>Pterygota</taxon>
        <taxon>Neoptera</taxon>
        <taxon>Paraneoptera</taxon>
        <taxon>Psocodea</taxon>
        <taxon>Troctomorpha</taxon>
        <taxon>Phthiraptera</taxon>
        <taxon>Anoplura</taxon>
        <taxon>Polyplacidae</taxon>
        <taxon>Polyplax</taxon>
    </lineage>
</organism>
<keyword evidence="2" id="KW-1185">Reference proteome</keyword>
<comment type="caution">
    <text evidence="1">The sequence shown here is derived from an EMBL/GenBank/DDBJ whole genome shotgun (WGS) entry which is preliminary data.</text>
</comment>
<evidence type="ECO:0000313" key="2">
    <source>
        <dbReference type="Proteomes" id="UP001359485"/>
    </source>
</evidence>
<dbReference type="Proteomes" id="UP001359485">
    <property type="component" value="Unassembled WGS sequence"/>
</dbReference>
<protein>
    <submittedName>
        <fullName evidence="1">Uncharacterized protein</fullName>
    </submittedName>
</protein>